<feature type="compositionally biased region" description="Low complexity" evidence="1">
    <location>
        <begin position="30"/>
        <end position="41"/>
    </location>
</feature>
<evidence type="ECO:0000313" key="2">
    <source>
        <dbReference type="EMBL" id="KAK3851120.1"/>
    </source>
</evidence>
<feature type="non-terminal residue" evidence="2">
    <location>
        <position position="1"/>
    </location>
</feature>
<organism evidence="2 3">
    <name type="scientific">Petrolisthes cinctipes</name>
    <name type="common">Flat porcelain crab</name>
    <dbReference type="NCBI Taxonomy" id="88211"/>
    <lineage>
        <taxon>Eukaryota</taxon>
        <taxon>Metazoa</taxon>
        <taxon>Ecdysozoa</taxon>
        <taxon>Arthropoda</taxon>
        <taxon>Crustacea</taxon>
        <taxon>Multicrustacea</taxon>
        <taxon>Malacostraca</taxon>
        <taxon>Eumalacostraca</taxon>
        <taxon>Eucarida</taxon>
        <taxon>Decapoda</taxon>
        <taxon>Pleocyemata</taxon>
        <taxon>Anomura</taxon>
        <taxon>Galatheoidea</taxon>
        <taxon>Porcellanidae</taxon>
        <taxon>Petrolisthes</taxon>
    </lineage>
</organism>
<dbReference type="AlphaFoldDB" id="A0AAE1BIC3"/>
<reference evidence="2" key="1">
    <citation type="submission" date="2023-10" db="EMBL/GenBank/DDBJ databases">
        <title>Genome assemblies of two species of porcelain crab, Petrolisthes cinctipes and Petrolisthes manimaculis (Anomura: Porcellanidae).</title>
        <authorList>
            <person name="Angst P."/>
        </authorList>
    </citation>
    <scope>NUCLEOTIDE SEQUENCE</scope>
    <source>
        <strain evidence="2">PB745_01</strain>
        <tissue evidence="2">Gill</tissue>
    </source>
</reference>
<evidence type="ECO:0000256" key="1">
    <source>
        <dbReference type="SAM" id="MobiDB-lite"/>
    </source>
</evidence>
<proteinExistence type="predicted"/>
<gene>
    <name evidence="2" type="ORF">Pcinc_042205</name>
</gene>
<protein>
    <submittedName>
        <fullName evidence="2">Uncharacterized protein</fullName>
    </submittedName>
</protein>
<keyword evidence="3" id="KW-1185">Reference proteome</keyword>
<dbReference type="Proteomes" id="UP001286313">
    <property type="component" value="Unassembled WGS sequence"/>
</dbReference>
<dbReference type="EMBL" id="JAWQEG010008041">
    <property type="protein sequence ID" value="KAK3851120.1"/>
    <property type="molecule type" value="Genomic_DNA"/>
</dbReference>
<name>A0AAE1BIC3_PETCI</name>
<evidence type="ECO:0000313" key="3">
    <source>
        <dbReference type="Proteomes" id="UP001286313"/>
    </source>
</evidence>
<accession>A0AAE1BIC3</accession>
<sequence length="63" mass="7177">NTSTQPYPYLADPFDRKTTYKAMETNGLKNNNNNNNNNNHNNNKRQKSSSGSKTNEDVWGTNI</sequence>
<feature type="region of interest" description="Disordered" evidence="1">
    <location>
        <begin position="1"/>
        <end position="63"/>
    </location>
</feature>
<comment type="caution">
    <text evidence="2">The sequence shown here is derived from an EMBL/GenBank/DDBJ whole genome shotgun (WGS) entry which is preliminary data.</text>
</comment>